<keyword evidence="3" id="KW-1185">Reference proteome</keyword>
<feature type="coiled-coil region" evidence="1">
    <location>
        <begin position="27"/>
        <end position="72"/>
    </location>
</feature>
<evidence type="ECO:0000313" key="3">
    <source>
        <dbReference type="Proteomes" id="UP001195483"/>
    </source>
</evidence>
<evidence type="ECO:0000313" key="2">
    <source>
        <dbReference type="EMBL" id="KAK3610557.1"/>
    </source>
</evidence>
<comment type="caution">
    <text evidence="2">The sequence shown here is derived from an EMBL/GenBank/DDBJ whole genome shotgun (WGS) entry which is preliminary data.</text>
</comment>
<dbReference type="EMBL" id="JAEAOA010000587">
    <property type="protein sequence ID" value="KAK3610557.1"/>
    <property type="molecule type" value="Genomic_DNA"/>
</dbReference>
<reference evidence="2" key="1">
    <citation type="journal article" date="2021" name="Genome Biol. Evol.">
        <title>A High-Quality Reference Genome for a Parasitic Bivalve with Doubly Uniparental Inheritance (Bivalvia: Unionida).</title>
        <authorList>
            <person name="Smith C.H."/>
        </authorList>
    </citation>
    <scope>NUCLEOTIDE SEQUENCE</scope>
    <source>
        <strain evidence="2">CHS0354</strain>
    </source>
</reference>
<name>A0AAE0THR1_9BIVA</name>
<keyword evidence="1" id="KW-0175">Coiled coil</keyword>
<gene>
    <name evidence="2" type="ORF">CHS0354_008993</name>
</gene>
<dbReference type="AlphaFoldDB" id="A0AAE0THR1"/>
<organism evidence="2 3">
    <name type="scientific">Potamilus streckersoni</name>
    <dbReference type="NCBI Taxonomy" id="2493646"/>
    <lineage>
        <taxon>Eukaryota</taxon>
        <taxon>Metazoa</taxon>
        <taxon>Spiralia</taxon>
        <taxon>Lophotrochozoa</taxon>
        <taxon>Mollusca</taxon>
        <taxon>Bivalvia</taxon>
        <taxon>Autobranchia</taxon>
        <taxon>Heteroconchia</taxon>
        <taxon>Palaeoheterodonta</taxon>
        <taxon>Unionida</taxon>
        <taxon>Unionoidea</taxon>
        <taxon>Unionidae</taxon>
        <taxon>Ambleminae</taxon>
        <taxon>Lampsilini</taxon>
        <taxon>Potamilus</taxon>
    </lineage>
</organism>
<reference evidence="2" key="3">
    <citation type="submission" date="2023-05" db="EMBL/GenBank/DDBJ databases">
        <authorList>
            <person name="Smith C.H."/>
        </authorList>
    </citation>
    <scope>NUCLEOTIDE SEQUENCE</scope>
    <source>
        <strain evidence="2">CHS0354</strain>
        <tissue evidence="2">Mantle</tissue>
    </source>
</reference>
<sequence length="371" mass="41933">MPPCIVLLGVLFQILERKGAIASSAELRKHDAKLTFLTSKLETLQMEVSLVKDDLQDEINNLRESLDHQRQINAQILERLNVSTEFNIKEEKTSFGEMCYCPEIAILKIALQEIGTNVSGRIKILEENEKQKETIQESDKIMFAPQNREAAIVRAFGKEKFARKKSEAEISLKFLSIENKFSNISDECRSHQPKFNETMIAHQRMNESLRSLTVQVDGIQSSLTVLKKGQDKLFLMSDQLNGSSNSLSLEITGIKSSLKVLMDTQEQLSSKSDEMSRLLANISLEMKKIYEQSQKENDILKIKLKLLEAGITCSELITEGEKILKSLKFGSRVVHGGDLTGGNQDKRLKTAGTVRIKIPRWTEIYDKVLVS</sequence>
<reference evidence="2" key="2">
    <citation type="journal article" date="2021" name="Genome Biol. Evol.">
        <title>Developing a high-quality reference genome for a parasitic bivalve with doubly uniparental inheritance (Bivalvia: Unionida).</title>
        <authorList>
            <person name="Smith C.H."/>
        </authorList>
    </citation>
    <scope>NUCLEOTIDE SEQUENCE</scope>
    <source>
        <strain evidence="2">CHS0354</strain>
        <tissue evidence="2">Mantle</tissue>
    </source>
</reference>
<feature type="coiled-coil region" evidence="1">
    <location>
        <begin position="261"/>
        <end position="310"/>
    </location>
</feature>
<protein>
    <submittedName>
        <fullName evidence="2">Uncharacterized protein</fullName>
    </submittedName>
</protein>
<accession>A0AAE0THR1</accession>
<proteinExistence type="predicted"/>
<evidence type="ECO:0000256" key="1">
    <source>
        <dbReference type="SAM" id="Coils"/>
    </source>
</evidence>
<dbReference type="Proteomes" id="UP001195483">
    <property type="component" value="Unassembled WGS sequence"/>
</dbReference>